<protein>
    <submittedName>
        <fullName evidence="4">PH domain-containing protein</fullName>
    </submittedName>
</protein>
<proteinExistence type="predicted"/>
<evidence type="ECO:0000313" key="5">
    <source>
        <dbReference type="Proteomes" id="UP000198541"/>
    </source>
</evidence>
<feature type="transmembrane region" description="Helical" evidence="2">
    <location>
        <begin position="38"/>
        <end position="57"/>
    </location>
</feature>
<dbReference type="Proteomes" id="UP000198541">
    <property type="component" value="Unassembled WGS sequence"/>
</dbReference>
<sequence>MPTIILRSLAGRIGTVLVALACLYPVMVIWLADGYGNGLKALVVAAVVVLAVWLLWWRPQAVVAEDEIEVRNAFRSHRIPWESLRGTRTRWGLVLELGSDAPASNVTVSACQRGGVLTAVRHERRAVRVDEAYVTATVTDPSEDAVSAECPTYRTHMDAADAAHLIELYRAARTEYLALTRRLRRRAQRLGKLPAEPTAPVDSGGQNNPSSAALARVPTGRWDRAPMAATAAIVFLLAVVLLAL</sequence>
<evidence type="ECO:0000256" key="1">
    <source>
        <dbReference type="SAM" id="MobiDB-lite"/>
    </source>
</evidence>
<keyword evidence="5" id="KW-1185">Reference proteome</keyword>
<accession>A0A1H0DCN6</accession>
<feature type="transmembrane region" description="Helical" evidence="2">
    <location>
        <begin position="12"/>
        <end position="32"/>
    </location>
</feature>
<name>A0A1H0DCN6_9ACTO</name>
<dbReference type="Pfam" id="PF10756">
    <property type="entry name" value="bPH_6"/>
    <property type="match status" value="1"/>
</dbReference>
<gene>
    <name evidence="4" type="ORF">SAMN05216355_1109</name>
</gene>
<evidence type="ECO:0000313" key="4">
    <source>
        <dbReference type="EMBL" id="SDN67779.1"/>
    </source>
</evidence>
<dbReference type="AlphaFoldDB" id="A0A1H0DCN6"/>
<evidence type="ECO:0000256" key="2">
    <source>
        <dbReference type="SAM" id="Phobius"/>
    </source>
</evidence>
<keyword evidence="2" id="KW-0812">Transmembrane</keyword>
<keyword evidence="2" id="KW-0472">Membrane</keyword>
<dbReference type="RefSeq" id="WP_176765826.1">
    <property type="nucleotide sequence ID" value="NZ_FNIM01000010.1"/>
</dbReference>
<evidence type="ECO:0000259" key="3">
    <source>
        <dbReference type="Pfam" id="PF10756"/>
    </source>
</evidence>
<feature type="region of interest" description="Disordered" evidence="1">
    <location>
        <begin position="191"/>
        <end position="213"/>
    </location>
</feature>
<dbReference type="InterPro" id="IPR019692">
    <property type="entry name" value="CFP-6_PH"/>
</dbReference>
<keyword evidence="2" id="KW-1133">Transmembrane helix</keyword>
<reference evidence="5" key="1">
    <citation type="submission" date="2016-10" db="EMBL/GenBank/DDBJ databases">
        <authorList>
            <person name="Varghese N."/>
            <person name="Submissions S."/>
        </authorList>
    </citation>
    <scope>NUCLEOTIDE SEQUENCE [LARGE SCALE GENOMIC DNA]</scope>
    <source>
        <strain evidence="5">DSM 27982</strain>
    </source>
</reference>
<feature type="transmembrane region" description="Helical" evidence="2">
    <location>
        <begin position="225"/>
        <end position="243"/>
    </location>
</feature>
<feature type="domain" description="Low molecular weight protein antigen 6 PH" evidence="3">
    <location>
        <begin position="58"/>
        <end position="126"/>
    </location>
</feature>
<dbReference type="EMBL" id="FNIM01000010">
    <property type="protein sequence ID" value="SDN67779.1"/>
    <property type="molecule type" value="Genomic_DNA"/>
</dbReference>
<organism evidence="4 5">
    <name type="scientific">Actinomyces ruminicola</name>
    <dbReference type="NCBI Taxonomy" id="332524"/>
    <lineage>
        <taxon>Bacteria</taxon>
        <taxon>Bacillati</taxon>
        <taxon>Actinomycetota</taxon>
        <taxon>Actinomycetes</taxon>
        <taxon>Actinomycetales</taxon>
        <taxon>Actinomycetaceae</taxon>
        <taxon>Actinomyces</taxon>
    </lineage>
</organism>